<dbReference type="InParanoid" id="A0A165J6Y7"/>
<feature type="compositionally biased region" description="Gly residues" evidence="1">
    <location>
        <begin position="816"/>
        <end position="828"/>
    </location>
</feature>
<feature type="compositionally biased region" description="Pro residues" evidence="1">
    <location>
        <begin position="726"/>
        <end position="735"/>
    </location>
</feature>
<feature type="compositionally biased region" description="Gly residues" evidence="1">
    <location>
        <begin position="914"/>
        <end position="929"/>
    </location>
</feature>
<feature type="region of interest" description="Disordered" evidence="1">
    <location>
        <begin position="170"/>
        <end position="197"/>
    </location>
</feature>
<feature type="region of interest" description="Disordered" evidence="1">
    <location>
        <begin position="1"/>
        <end position="40"/>
    </location>
</feature>
<proteinExistence type="predicted"/>
<feature type="region of interest" description="Disordered" evidence="1">
    <location>
        <begin position="632"/>
        <end position="651"/>
    </location>
</feature>
<evidence type="ECO:0000256" key="1">
    <source>
        <dbReference type="SAM" id="MobiDB-lite"/>
    </source>
</evidence>
<feature type="compositionally biased region" description="Basic and acidic residues" evidence="1">
    <location>
        <begin position="677"/>
        <end position="695"/>
    </location>
</feature>
<name>A0A165J6Y7_EXIGL</name>
<feature type="region of interest" description="Disordered" evidence="1">
    <location>
        <begin position="61"/>
        <end position="96"/>
    </location>
</feature>
<feature type="compositionally biased region" description="Polar residues" evidence="1">
    <location>
        <begin position="494"/>
        <end position="507"/>
    </location>
</feature>
<gene>
    <name evidence="2" type="ORF">EXIGLDRAFT_708832</name>
</gene>
<feature type="compositionally biased region" description="Basic and acidic residues" evidence="1">
    <location>
        <begin position="946"/>
        <end position="958"/>
    </location>
</feature>
<feature type="region of interest" description="Disordered" evidence="1">
    <location>
        <begin position="489"/>
        <end position="509"/>
    </location>
</feature>
<dbReference type="AlphaFoldDB" id="A0A165J6Y7"/>
<feature type="compositionally biased region" description="Basic and acidic residues" evidence="1">
    <location>
        <begin position="72"/>
        <end position="81"/>
    </location>
</feature>
<accession>A0A165J6Y7</accession>
<feature type="compositionally biased region" description="Basic and acidic residues" evidence="1">
    <location>
        <begin position="305"/>
        <end position="320"/>
    </location>
</feature>
<sequence>MPRTRSGKESNKIPVSADDANPGRGRSRQPRSHLGGLIQLDDDARASALSRRIDRLSPRKPGASIFEMLDLEDSHREERSESPLTPLPPEWRRDDPREEVFEGDGTLEDLYRLPPFEDVPQSSRTGLRVDLSQAHQWRLGRIDEAAERFEEHQVAETSADAGVSFSTAHEAGTSAEALEPQTDERAKSRESTAEQPSMAVVKIRGPARTPGDEGEWQVIREGDTVEFDGFSPARNPFPTPFQRIDVSGLLSGPSLFKDWFHYYTSSDRSMRFEPWGSTARRGAAIEPAGNTSGSTTATTSSTTHVDSEGESRTAETEVPRPKTPILRPRRKSTPVPPLEGTTSTSSEDERVRIPSTPKPRKRKGVPLWGPIGSKRPATVPRRASSPVARPPNPAPLTPIQSPAKEPISTLEYDFDFDRDVLEVFDRHGIDSAVNFMRIVYPTLNTAVLKRWLNHLTYCRFARIEPNASWVAEWKQNKLDGRVMNFRLPPEETAGASSSSNPAVTSLPSERVPEWQTDVDGYKPNTEHLRDLCLAILAAYDRYGLDGAIAFIGNQFESATVDNSRDWIFYLLDRRAKGIDVDLLQVSSYRRNTRGHWPKDYGEVEREPQFLPENAEGPWDTYPATRPYATRGDGCAAGKQPEFSSRARATSTPRSVRFADDIADFTLPTHLSAEERARYRTRVSEEREGVDSDESTRYIPAGRQAIQEDKSDSTQLEYEPLVTEPTIPAPVQPEPEPLQTTEHRAPAHEPQAPRAQRADLPRTTAPEERTVQLVALAAQGADLGRDDPRDGSTVLRKAANTPRAKAAPPGGYYSEVGGLGGAGGGGSGRGTRPFVLGDEGSDSPGESMFISARNKNKKKKSPAPAQRAQGVAVSLPVQVASQDRAREPSASERRERERAQRTPVNHGAPVQQDWTGGGGDGNGGGGGGGDPPRRDDTRDEQEDGDGAPEHDPTDPDPDRGPGGGGSGPGGPGGPPGGGGGGGGGPGGPGGPPVPPIVPGGGGSATQMQATTLAAVNVSLKSVGGWHRK</sequence>
<evidence type="ECO:0000313" key="2">
    <source>
        <dbReference type="EMBL" id="KZV94418.1"/>
    </source>
</evidence>
<feature type="region of interest" description="Disordered" evidence="1">
    <location>
        <begin position="284"/>
        <end position="402"/>
    </location>
</feature>
<feature type="region of interest" description="Disordered" evidence="1">
    <location>
        <begin position="677"/>
        <end position="1006"/>
    </location>
</feature>
<feature type="compositionally biased region" description="Low complexity" evidence="1">
    <location>
        <begin position="291"/>
        <end position="303"/>
    </location>
</feature>
<dbReference type="Proteomes" id="UP000077266">
    <property type="component" value="Unassembled WGS sequence"/>
</dbReference>
<feature type="compositionally biased region" description="Basic and acidic residues" evidence="1">
    <location>
        <begin position="1"/>
        <end position="11"/>
    </location>
</feature>
<reference evidence="2 3" key="1">
    <citation type="journal article" date="2016" name="Mol. Biol. Evol.">
        <title>Comparative Genomics of Early-Diverging Mushroom-Forming Fungi Provides Insights into the Origins of Lignocellulose Decay Capabilities.</title>
        <authorList>
            <person name="Nagy L.G."/>
            <person name="Riley R."/>
            <person name="Tritt A."/>
            <person name="Adam C."/>
            <person name="Daum C."/>
            <person name="Floudas D."/>
            <person name="Sun H."/>
            <person name="Yadav J.S."/>
            <person name="Pangilinan J."/>
            <person name="Larsson K.H."/>
            <person name="Matsuura K."/>
            <person name="Barry K."/>
            <person name="Labutti K."/>
            <person name="Kuo R."/>
            <person name="Ohm R.A."/>
            <person name="Bhattacharya S.S."/>
            <person name="Shirouzu T."/>
            <person name="Yoshinaga Y."/>
            <person name="Martin F.M."/>
            <person name="Grigoriev I.V."/>
            <person name="Hibbett D.S."/>
        </authorList>
    </citation>
    <scope>NUCLEOTIDE SEQUENCE [LARGE SCALE GENOMIC DNA]</scope>
    <source>
        <strain evidence="2 3">HHB12029</strain>
    </source>
</reference>
<organism evidence="2 3">
    <name type="scientific">Exidia glandulosa HHB12029</name>
    <dbReference type="NCBI Taxonomy" id="1314781"/>
    <lineage>
        <taxon>Eukaryota</taxon>
        <taxon>Fungi</taxon>
        <taxon>Dikarya</taxon>
        <taxon>Basidiomycota</taxon>
        <taxon>Agaricomycotina</taxon>
        <taxon>Agaricomycetes</taxon>
        <taxon>Auriculariales</taxon>
        <taxon>Exidiaceae</taxon>
        <taxon>Exidia</taxon>
    </lineage>
</organism>
<dbReference type="EMBL" id="KV425973">
    <property type="protein sequence ID" value="KZV94418.1"/>
    <property type="molecule type" value="Genomic_DNA"/>
</dbReference>
<feature type="compositionally biased region" description="Basic and acidic residues" evidence="1">
    <location>
        <begin position="882"/>
        <end position="899"/>
    </location>
</feature>
<keyword evidence="3" id="KW-1185">Reference proteome</keyword>
<protein>
    <submittedName>
        <fullName evidence="2">Uncharacterized protein</fullName>
    </submittedName>
</protein>
<feature type="compositionally biased region" description="Gly residues" evidence="1">
    <location>
        <begin position="959"/>
        <end position="986"/>
    </location>
</feature>
<feature type="compositionally biased region" description="Pro residues" evidence="1">
    <location>
        <begin position="987"/>
        <end position="996"/>
    </location>
</feature>
<feature type="compositionally biased region" description="Basic and acidic residues" evidence="1">
    <location>
        <begin position="182"/>
        <end position="192"/>
    </location>
</feature>
<evidence type="ECO:0000313" key="3">
    <source>
        <dbReference type="Proteomes" id="UP000077266"/>
    </source>
</evidence>
<feature type="compositionally biased region" description="Basic and acidic residues" evidence="1">
    <location>
        <begin position="755"/>
        <end position="769"/>
    </location>
</feature>